<comment type="subcellular location">
    <subcellularLocation>
        <location evidence="1 2 3">Nucleus</location>
    </subcellularLocation>
</comment>
<dbReference type="eggNOG" id="ENOG502THIM">
    <property type="taxonomic scope" value="Eukaryota"/>
</dbReference>
<evidence type="ECO:0000256" key="2">
    <source>
        <dbReference type="PROSITE-ProRule" id="PRU00108"/>
    </source>
</evidence>
<feature type="DNA-binding region" description="Homeobox" evidence="2">
    <location>
        <begin position="105"/>
        <end position="164"/>
    </location>
</feature>
<feature type="domain" description="Homeobox" evidence="4">
    <location>
        <begin position="180"/>
        <end position="247"/>
    </location>
</feature>
<dbReference type="Proteomes" id="UP000008068">
    <property type="component" value="Unassembled WGS sequence"/>
</dbReference>
<proteinExistence type="predicted"/>
<keyword evidence="6" id="KW-1185">Reference proteome</keyword>
<protein>
    <recommendedName>
        <fullName evidence="4">Homeobox domain-containing protein</fullName>
    </recommendedName>
</protein>
<dbReference type="InterPro" id="IPR057076">
    <property type="entry name" value="HTH_71"/>
</dbReference>
<evidence type="ECO:0000259" key="4">
    <source>
        <dbReference type="PROSITE" id="PS50071"/>
    </source>
</evidence>
<dbReference type="Gene3D" id="1.10.10.60">
    <property type="entry name" value="Homeodomain-like"/>
    <property type="match status" value="2"/>
</dbReference>
<organism evidence="6">
    <name type="scientific">Caenorhabditis brenneri</name>
    <name type="common">Nematode worm</name>
    <dbReference type="NCBI Taxonomy" id="135651"/>
    <lineage>
        <taxon>Eukaryota</taxon>
        <taxon>Metazoa</taxon>
        <taxon>Ecdysozoa</taxon>
        <taxon>Nematoda</taxon>
        <taxon>Chromadorea</taxon>
        <taxon>Rhabditida</taxon>
        <taxon>Rhabditina</taxon>
        <taxon>Rhabditomorpha</taxon>
        <taxon>Rhabditoidea</taxon>
        <taxon>Rhabditidae</taxon>
        <taxon>Peloderinae</taxon>
        <taxon>Caenorhabditis</taxon>
    </lineage>
</organism>
<dbReference type="FunCoup" id="G0MMT5">
    <property type="interactions" value="1001"/>
</dbReference>
<dbReference type="Pfam" id="PF23739">
    <property type="entry name" value="HTH_72"/>
    <property type="match status" value="1"/>
</dbReference>
<dbReference type="Pfam" id="PF23737">
    <property type="entry name" value="HTH_71"/>
    <property type="match status" value="1"/>
</dbReference>
<dbReference type="AlphaFoldDB" id="G0MMT5"/>
<dbReference type="STRING" id="135651.G0MMT5"/>
<dbReference type="CDD" id="cd00086">
    <property type="entry name" value="homeodomain"/>
    <property type="match status" value="1"/>
</dbReference>
<dbReference type="EMBL" id="GL379802">
    <property type="protein sequence ID" value="EGT37519.1"/>
    <property type="molecule type" value="Genomic_DNA"/>
</dbReference>
<accession>G0MMT5</accession>
<dbReference type="Pfam" id="PF00046">
    <property type="entry name" value="Homeodomain"/>
    <property type="match status" value="1"/>
</dbReference>
<dbReference type="HOGENOM" id="CLU_073422_0_0_1"/>
<gene>
    <name evidence="5" type="ORF">CAEBREN_24245</name>
</gene>
<dbReference type="OrthoDB" id="5869797at2759"/>
<feature type="DNA-binding region" description="Homeobox" evidence="2">
    <location>
        <begin position="182"/>
        <end position="248"/>
    </location>
</feature>
<dbReference type="InterPro" id="IPR057077">
    <property type="entry name" value="HTH_72"/>
</dbReference>
<keyword evidence="2 3" id="KW-0238">DNA-binding</keyword>
<dbReference type="InterPro" id="IPR001356">
    <property type="entry name" value="HD"/>
</dbReference>
<dbReference type="PROSITE" id="PS50071">
    <property type="entry name" value="HOMEOBOX_2"/>
    <property type="match status" value="2"/>
</dbReference>
<evidence type="ECO:0000313" key="5">
    <source>
        <dbReference type="EMBL" id="EGT37519.1"/>
    </source>
</evidence>
<reference evidence="6" key="1">
    <citation type="submission" date="2011-07" db="EMBL/GenBank/DDBJ databases">
        <authorList>
            <consortium name="Caenorhabditis brenneri Sequencing and Analysis Consortium"/>
            <person name="Wilson R.K."/>
        </authorList>
    </citation>
    <scope>NUCLEOTIDE SEQUENCE [LARGE SCALE GENOMIC DNA]</scope>
    <source>
        <strain evidence="6">PB2801</strain>
    </source>
</reference>
<dbReference type="SUPFAM" id="SSF46689">
    <property type="entry name" value="Homeodomain-like"/>
    <property type="match status" value="1"/>
</dbReference>
<evidence type="ECO:0000256" key="3">
    <source>
        <dbReference type="RuleBase" id="RU000682"/>
    </source>
</evidence>
<dbReference type="InParanoid" id="G0MMT5"/>
<name>G0MMT5_CAEBE</name>
<sequence>MSENTITGQELKTNHLGLIDLNTLLGINLGSFNASGSLPKKPDLWKHIGDPTKVLWAYYSERNFYHNENIKELATLANVVPNTVRETLARFRKRDEIAGKYVPPPPKPPKEFTEEQRQVLLDAFKESEYIDPEGAQEISRITDLTTKQVNNWFCNQRQRVDGKGDFEREKRSLINKERRAKGLMRASPFSSEVLKYFEEEYKKIELLTKVQGKPAKVSYDKLVEKTGVGRKKIRDWFSKRKIRGRSQSVIKENLEETEALLSFMGQLSGNFTSSFTVPSIFPRS</sequence>
<dbReference type="GO" id="GO:0003677">
    <property type="term" value="F:DNA binding"/>
    <property type="evidence" value="ECO:0007669"/>
    <property type="project" value="UniProtKB-UniRule"/>
</dbReference>
<keyword evidence="2 3" id="KW-0371">Homeobox</keyword>
<dbReference type="InterPro" id="IPR009057">
    <property type="entry name" value="Homeodomain-like_sf"/>
</dbReference>
<feature type="domain" description="Homeobox" evidence="4">
    <location>
        <begin position="103"/>
        <end position="163"/>
    </location>
</feature>
<dbReference type="GO" id="GO:0005634">
    <property type="term" value="C:nucleus"/>
    <property type="evidence" value="ECO:0007669"/>
    <property type="project" value="UniProtKB-SubCell"/>
</dbReference>
<dbReference type="SMART" id="SM00389">
    <property type="entry name" value="HOX"/>
    <property type="match status" value="2"/>
</dbReference>
<evidence type="ECO:0000313" key="6">
    <source>
        <dbReference type="Proteomes" id="UP000008068"/>
    </source>
</evidence>
<evidence type="ECO:0000256" key="1">
    <source>
        <dbReference type="ARBA" id="ARBA00004123"/>
    </source>
</evidence>
<keyword evidence="2 3" id="KW-0539">Nucleus</keyword>